<proteinExistence type="predicted"/>
<dbReference type="AlphaFoldDB" id="A0A2Z5AC69"/>
<dbReference type="RefSeq" id="WP_208691785.1">
    <property type="nucleotide sequence ID" value="NZ_CP022198.1"/>
</dbReference>
<protein>
    <submittedName>
        <fullName evidence="1">Uncharacterized protein</fullName>
    </submittedName>
</protein>
<name>A0A2Z5AC69_9PSED</name>
<reference evidence="1 2" key="1">
    <citation type="submission" date="2017-06" db="EMBL/GenBank/DDBJ databases">
        <title>Evolution towards high GC content and high-temperature stress adaptation in endophytic Pseudomonas oryzihabitans impacted its plant-growth promoting traits.</title>
        <authorList>
            <person name="Nascimento F.X."/>
        </authorList>
    </citation>
    <scope>NUCLEOTIDE SEQUENCE [LARGE SCALE GENOMIC DNA]</scope>
    <source>
        <strain evidence="1 2">MS8</strain>
    </source>
</reference>
<evidence type="ECO:0000313" key="1">
    <source>
        <dbReference type="EMBL" id="AXA67709.1"/>
    </source>
</evidence>
<dbReference type="EMBL" id="CP022198">
    <property type="protein sequence ID" value="AXA67709.1"/>
    <property type="molecule type" value="Genomic_DNA"/>
</dbReference>
<sequence length="131" mass="14592">MLIHHSADPDLELPSYTARDRDRERLGKALAEFLAKGGQVVEVKPTERAPSGPSFVISAQREELRLQAESEPAAEVSDEDLVRLLRARALLGDTLRTASKRLQQPLQRCHDLARSHRLPFKAGYVKGGSRI</sequence>
<accession>A0A2Z5AC69</accession>
<dbReference type="Proteomes" id="UP000250579">
    <property type="component" value="Chromosome"/>
</dbReference>
<evidence type="ECO:0000313" key="2">
    <source>
        <dbReference type="Proteomes" id="UP000250579"/>
    </source>
</evidence>
<organism evidence="1 2">
    <name type="scientific">Pseudomonas oryzihabitans</name>
    <dbReference type="NCBI Taxonomy" id="47885"/>
    <lineage>
        <taxon>Bacteria</taxon>
        <taxon>Pseudomonadati</taxon>
        <taxon>Pseudomonadota</taxon>
        <taxon>Gammaproteobacteria</taxon>
        <taxon>Pseudomonadales</taxon>
        <taxon>Pseudomonadaceae</taxon>
        <taxon>Pseudomonas</taxon>
    </lineage>
</organism>
<gene>
    <name evidence="1" type="ORF">CE139_18410</name>
</gene>